<keyword evidence="1" id="KW-0479">Metal-binding</keyword>
<feature type="region of interest" description="Disordered" evidence="2">
    <location>
        <begin position="54"/>
        <end position="83"/>
    </location>
</feature>
<keyword evidence="1" id="KW-0862">Zinc</keyword>
<reference evidence="4" key="1">
    <citation type="submission" date="2016-01" db="EMBL/GenBank/DDBJ databases">
        <title>Reference transcriptome for the parasite Schistocephalus solidus: insights into the molecular evolution of parasitism.</title>
        <authorList>
            <person name="Hebert F.O."/>
            <person name="Grambauer S."/>
            <person name="Barber I."/>
            <person name="Landry C.R."/>
            <person name="Aubin-Horth N."/>
        </authorList>
    </citation>
    <scope>NUCLEOTIDE SEQUENCE</scope>
</reference>
<dbReference type="EMBL" id="GEEE01024134">
    <property type="protein sequence ID" value="JAP39091.1"/>
    <property type="molecule type" value="Transcribed_RNA"/>
</dbReference>
<dbReference type="PROSITE" id="PS50157">
    <property type="entry name" value="ZINC_FINGER_C2H2_2"/>
    <property type="match status" value="1"/>
</dbReference>
<evidence type="ECO:0000256" key="2">
    <source>
        <dbReference type="SAM" id="MobiDB-lite"/>
    </source>
</evidence>
<evidence type="ECO:0000259" key="3">
    <source>
        <dbReference type="PROSITE" id="PS50157"/>
    </source>
</evidence>
<dbReference type="GO" id="GO:0008270">
    <property type="term" value="F:zinc ion binding"/>
    <property type="evidence" value="ECO:0007669"/>
    <property type="project" value="UniProtKB-KW"/>
</dbReference>
<sequence>MASEGNVYACCFCNEQFTENGQFWAHMAAGNCETKAELPPPPPLTVQANNSHLNERREAMSSASAQPPPQSFTPSPFSSSSSSSTAAAVATSTTTTSSVNSSGTTVYDFTQMTNAVPSFNRFNAQQLQPPHPEVPLTSKKDATNVLPLMPKINSQPAMTSSASAPKTTAYDKWKCTLCNVTFSDKVQLVHHVSSPEHESRLPANPKASKPFPRPSSTSNGATPVQPPVIAPSLVCPNNPQPALAANINGQASFLSQAQRQQPPPLPPLPNQEALAQLIRKIFMEEIRPLVREEIRCLLRPLFQEQPGGDSASPGATFGSNNNINNSLRNGSAAVAASSSVLEPRGVGYFCHACNCSVPSQVNLEMHCSGKRHKAALDKVSF</sequence>
<gene>
    <name evidence="4" type="ORF">TR156849</name>
</gene>
<keyword evidence="1" id="KW-0863">Zinc-finger</keyword>
<evidence type="ECO:0000256" key="1">
    <source>
        <dbReference type="PROSITE-ProRule" id="PRU00042"/>
    </source>
</evidence>
<dbReference type="SMART" id="SM00451">
    <property type="entry name" value="ZnF_U1"/>
    <property type="match status" value="2"/>
</dbReference>
<feature type="compositionally biased region" description="Low complexity" evidence="2">
    <location>
        <begin position="72"/>
        <end position="83"/>
    </location>
</feature>
<evidence type="ECO:0000313" key="4">
    <source>
        <dbReference type="EMBL" id="JAP39091.1"/>
    </source>
</evidence>
<dbReference type="Gene3D" id="3.30.160.60">
    <property type="entry name" value="Classic Zinc Finger"/>
    <property type="match status" value="1"/>
</dbReference>
<dbReference type="SUPFAM" id="SSF57667">
    <property type="entry name" value="beta-beta-alpha zinc fingers"/>
    <property type="match status" value="2"/>
</dbReference>
<dbReference type="InterPro" id="IPR036236">
    <property type="entry name" value="Znf_C2H2_sf"/>
</dbReference>
<organism evidence="4">
    <name type="scientific">Schistocephalus solidus</name>
    <name type="common">Tapeworm</name>
    <dbReference type="NCBI Taxonomy" id="70667"/>
    <lineage>
        <taxon>Eukaryota</taxon>
        <taxon>Metazoa</taxon>
        <taxon>Spiralia</taxon>
        <taxon>Lophotrochozoa</taxon>
        <taxon>Platyhelminthes</taxon>
        <taxon>Cestoda</taxon>
        <taxon>Eucestoda</taxon>
        <taxon>Diphyllobothriidea</taxon>
        <taxon>Diphyllobothriidae</taxon>
        <taxon>Schistocephalus</taxon>
    </lineage>
</organism>
<dbReference type="Pfam" id="PF12874">
    <property type="entry name" value="zf-met"/>
    <property type="match status" value="2"/>
</dbReference>
<dbReference type="SMART" id="SM00355">
    <property type="entry name" value="ZnF_C2H2"/>
    <property type="match status" value="3"/>
</dbReference>
<dbReference type="GO" id="GO:0003676">
    <property type="term" value="F:nucleic acid binding"/>
    <property type="evidence" value="ECO:0007669"/>
    <property type="project" value="InterPro"/>
</dbReference>
<accession>A0A0X3NGG7</accession>
<feature type="region of interest" description="Disordered" evidence="2">
    <location>
        <begin position="193"/>
        <end position="225"/>
    </location>
</feature>
<dbReference type="AlphaFoldDB" id="A0A0X3NGG7"/>
<protein>
    <submittedName>
        <fullName evidence="4">C2H2-type zinc finger</fullName>
    </submittedName>
</protein>
<dbReference type="PROSITE" id="PS00028">
    <property type="entry name" value="ZINC_FINGER_C2H2_1"/>
    <property type="match status" value="1"/>
</dbReference>
<dbReference type="InterPro" id="IPR013087">
    <property type="entry name" value="Znf_C2H2_type"/>
</dbReference>
<dbReference type="EMBL" id="GEEE01009801">
    <property type="protein sequence ID" value="JAP53424.1"/>
    <property type="molecule type" value="Transcribed_RNA"/>
</dbReference>
<name>A0A0X3NGG7_SCHSO</name>
<dbReference type="InterPro" id="IPR003604">
    <property type="entry name" value="Matrin/U1-like-C_Znf_C2H2"/>
</dbReference>
<feature type="domain" description="C2H2-type" evidence="3">
    <location>
        <begin position="173"/>
        <end position="202"/>
    </location>
</feature>
<proteinExistence type="predicted"/>